<dbReference type="Gene3D" id="2.70.98.10">
    <property type="match status" value="1"/>
</dbReference>
<reference evidence="4" key="2">
    <citation type="submission" date="2023-01" db="EMBL/GenBank/DDBJ databases">
        <authorList>
            <person name="Sun Q."/>
            <person name="Evtushenko L."/>
        </authorList>
    </citation>
    <scope>NUCLEOTIDE SEQUENCE</scope>
    <source>
        <strain evidence="4">VKM Ac-1246</strain>
    </source>
</reference>
<dbReference type="PANTHER" id="PTHR12143">
    <property type="entry name" value="PEPTIDE N-GLYCANASE PNGASE -RELATED"/>
    <property type="match status" value="1"/>
</dbReference>
<reference evidence="4" key="1">
    <citation type="journal article" date="2014" name="Int. J. Syst. Evol. Microbiol.">
        <title>Complete genome of a new Firmicutes species belonging to the dominant human colonic microbiota ('Ruminococcus bicirculans') reveals two chromosomes and a selective capacity to utilize plant glucans.</title>
        <authorList>
            <consortium name="NISC Comparative Sequencing Program"/>
            <person name="Wegmann U."/>
            <person name="Louis P."/>
            <person name="Goesmann A."/>
            <person name="Henrissat B."/>
            <person name="Duncan S.H."/>
            <person name="Flint H.J."/>
        </authorList>
    </citation>
    <scope>NUCLEOTIDE SEQUENCE</scope>
    <source>
        <strain evidence="4">VKM Ac-1246</strain>
    </source>
</reference>
<evidence type="ECO:0000256" key="1">
    <source>
        <dbReference type="SAM" id="MobiDB-lite"/>
    </source>
</evidence>
<organism evidence="4 5">
    <name type="scientific">Nocardioides luteus</name>
    <dbReference type="NCBI Taxonomy" id="1844"/>
    <lineage>
        <taxon>Bacteria</taxon>
        <taxon>Bacillati</taxon>
        <taxon>Actinomycetota</taxon>
        <taxon>Actinomycetes</taxon>
        <taxon>Propionibacteriales</taxon>
        <taxon>Nocardioidaceae</taxon>
        <taxon>Nocardioides</taxon>
    </lineage>
</organism>
<feature type="compositionally biased region" description="Polar residues" evidence="1">
    <location>
        <begin position="1184"/>
        <end position="1199"/>
    </location>
</feature>
<evidence type="ECO:0000313" key="4">
    <source>
        <dbReference type="EMBL" id="GLJ66609.1"/>
    </source>
</evidence>
<dbReference type="InterPro" id="IPR014718">
    <property type="entry name" value="GH-type_carb-bd"/>
</dbReference>
<keyword evidence="2" id="KW-0732">Signal</keyword>
<feature type="domain" description="F5/8 type C" evidence="3">
    <location>
        <begin position="102"/>
        <end position="198"/>
    </location>
</feature>
<feature type="compositionally biased region" description="Low complexity" evidence="1">
    <location>
        <begin position="120"/>
        <end position="135"/>
    </location>
</feature>
<evidence type="ECO:0000256" key="2">
    <source>
        <dbReference type="SAM" id="SignalP"/>
    </source>
</evidence>
<dbReference type="Gene3D" id="1.20.1050.60">
    <property type="entry name" value="alpha-1,2-mannosidase"/>
    <property type="match status" value="1"/>
</dbReference>
<dbReference type="PANTHER" id="PTHR12143:SF43">
    <property type="entry name" value="PUTATIVE-RELATED"/>
    <property type="match status" value="1"/>
</dbReference>
<dbReference type="EMBL" id="BSEL01000002">
    <property type="protein sequence ID" value="GLJ66609.1"/>
    <property type="molecule type" value="Genomic_DNA"/>
</dbReference>
<feature type="signal peptide" evidence="2">
    <location>
        <begin position="1"/>
        <end position="39"/>
    </location>
</feature>
<dbReference type="Pfam" id="PF00754">
    <property type="entry name" value="F5_F8_type_C"/>
    <property type="match status" value="1"/>
</dbReference>
<dbReference type="InterPro" id="IPR050883">
    <property type="entry name" value="PNGase"/>
</dbReference>
<dbReference type="InterPro" id="IPR005887">
    <property type="entry name" value="GH92_a_mannosidase_put"/>
</dbReference>
<feature type="region of interest" description="Disordered" evidence="1">
    <location>
        <begin position="37"/>
        <end position="135"/>
    </location>
</feature>
<dbReference type="Proteomes" id="UP001142292">
    <property type="component" value="Unassembled WGS sequence"/>
</dbReference>
<dbReference type="Pfam" id="PF17678">
    <property type="entry name" value="Glyco_hydro_92N"/>
    <property type="match status" value="1"/>
</dbReference>
<dbReference type="Gene3D" id="3.30.2080.10">
    <property type="entry name" value="GH92 mannosidase domain"/>
    <property type="match status" value="1"/>
</dbReference>
<dbReference type="Pfam" id="PF07971">
    <property type="entry name" value="Glyco_hydro_92"/>
    <property type="match status" value="1"/>
</dbReference>
<dbReference type="SUPFAM" id="SSF49785">
    <property type="entry name" value="Galactose-binding domain-like"/>
    <property type="match status" value="1"/>
</dbReference>
<feature type="region of interest" description="Disordered" evidence="1">
    <location>
        <begin position="1172"/>
        <end position="1234"/>
    </location>
</feature>
<accession>A0ABQ5SRR6</accession>
<dbReference type="Gene3D" id="1.20.1610.10">
    <property type="entry name" value="alpha-1,2-mannosidases domains"/>
    <property type="match status" value="1"/>
</dbReference>
<dbReference type="InterPro" id="IPR008928">
    <property type="entry name" value="6-hairpin_glycosidase_sf"/>
</dbReference>
<gene>
    <name evidence="4" type="ORF">GCM10017579_06450</name>
</gene>
<dbReference type="InterPro" id="IPR041371">
    <property type="entry name" value="GH92_N"/>
</dbReference>
<dbReference type="InterPro" id="IPR000421">
    <property type="entry name" value="FA58C"/>
</dbReference>
<dbReference type="SUPFAM" id="SSF48208">
    <property type="entry name" value="Six-hairpin glycosidases"/>
    <property type="match status" value="1"/>
</dbReference>
<proteinExistence type="predicted"/>
<name>A0ABQ5SRR6_9ACTN</name>
<dbReference type="NCBIfam" id="TIGR01180">
    <property type="entry name" value="aman2_put"/>
    <property type="match status" value="1"/>
</dbReference>
<keyword evidence="5" id="KW-1185">Reference proteome</keyword>
<dbReference type="RefSeq" id="WP_189120192.1">
    <property type="nucleotide sequence ID" value="NZ_BMRK01000019.1"/>
</dbReference>
<dbReference type="InterPro" id="IPR008979">
    <property type="entry name" value="Galactose-bd-like_sf"/>
</dbReference>
<sequence>MHRWDAPLRTRGRARRLAILIAASAALTITMSGTVPALATPETEPNAESTAEPTAPKSDTADPQRAADGGDWSTSFEEDDPQPTWADLVDTDEDGEPRTEGVAGPDPSGIPGDIAEHITGVGASGENSGSGEGAAELVDGDINTKWLTFEATGWVQIDLDEPTRVVRYALTSANDAAERDPKSWVIQGSADGQTWTDLDNRADQSWEERFQTREFEIASPQAFSHYRIDISANHDGDLLQLAEWQLSDGSEPPPPLENMTSHPDDGPASAYAAKTKVGFTGTHAFEYAGKVTGEKGHSYNRVFDVDIPVGKKTELSYLVFPEFVEGDLSYPSTYTAVDLAFTDGTLLSELGALDAQGYVLSPEGQGESKSLYTNQWNKKASVIGEVAAGRTIDRILVGVDVPSGPTRFRGWYDDIAITASPEKPEVTSRVDYALTTRGTQSSGAFSRGNNIPATAVPHGFNFWAPMTDASSLNWFYRYHQDNDAKNRSSLQSLTLSHETSPWMGDRQTFQVMPSAAEGVPNPGRKARALTFEHENETARPYYYEVDFDNGQRAEIAPTDHAAVFRFTYPGDSASLVFDNVDNRGGLTLDPEAGTLSGFTDTRSDLSNGASRMFVYATFDQRVAGGGKYAEGERPDVQGHLEFDPGADRTVTMRIATSLIGIDQAKRNLELEVADASFDTVKDRAKALWQDKLDVLDIEGATKDQKTTVYSNLARLFLYPNSGHENTGTAEDPVWKHAMQSTSDDTIPPGTTPDHTGAEIKDGKVYVNNGFWDTYRTTWAAYSLFEPSQAAEMVNGFVQQYKDNGWISRWSSPGYANLMTGTSSDVSFADAYVKGVKGIDAEAAYAAAVKNATVRPPGSANNSNVGRKGLQRSLFLGYTQAAVSEGVSWALEGFINDYGIGNMAAELAERDGLSKAERKRLREESEYFLNRARNYVNTFDDRVGFFQGRNVDGTFKKSPAEYDPLVWGSDHDYTETDGWNFAFHTPQDGQGLANLYGGRKGLAEKLDTFFATPETAEHPGSYGGIIHEMREARDVRMGQWGFSNQVSHHIPWMYSYAGEPWKTQEIVRETLRRMYTGSEIGQGYAGDEDNGETSAWYLFSSLGLYPLQMGSENLVIGSPLFTKATLHLEGGKDLVIKAPKNSLENIYVQGVEIDGKRWDKTYVSHQELADGGTIEFDMGSKPSRWGTSPKSVPPSLTTGSKPAKPIADRSGAGKGTVTTSGSDGETLVDDDSGTQTTVAGDGWVEYRFSGKRPPVSFYTLTNGAEGGSPSGWVVKGSNDGKRWKVLDRRSEEEFDWQQATRPFKLGSASKFQRIRIEFTGPAQEQITLSEVELLG</sequence>
<feature type="chain" id="PRO_5047165171" evidence="2">
    <location>
        <begin position="40"/>
        <end position="1334"/>
    </location>
</feature>
<comment type="caution">
    <text evidence="4">The sequence shown here is derived from an EMBL/GenBank/DDBJ whole genome shotgun (WGS) entry which is preliminary data.</text>
</comment>
<dbReference type="Gene3D" id="2.60.120.260">
    <property type="entry name" value="Galactose-binding domain-like"/>
    <property type="match status" value="2"/>
</dbReference>
<dbReference type="PROSITE" id="PS50022">
    <property type="entry name" value="FA58C_3"/>
    <property type="match status" value="1"/>
</dbReference>
<dbReference type="InterPro" id="IPR012939">
    <property type="entry name" value="Glyco_hydro_92"/>
</dbReference>
<evidence type="ECO:0000259" key="3">
    <source>
        <dbReference type="PROSITE" id="PS50022"/>
    </source>
</evidence>
<evidence type="ECO:0000313" key="5">
    <source>
        <dbReference type="Proteomes" id="UP001142292"/>
    </source>
</evidence>
<protein>
    <submittedName>
        <fullName evidence="4">Alpha-1 2-mannosidase</fullName>
    </submittedName>
</protein>